<evidence type="ECO:0000313" key="10">
    <source>
        <dbReference type="EMBL" id="TLE00093.1"/>
    </source>
</evidence>
<evidence type="ECO:0000256" key="7">
    <source>
        <dbReference type="HAMAP-Rule" id="MF_00092"/>
    </source>
</evidence>
<dbReference type="GO" id="GO:0072344">
    <property type="term" value="P:rescue of stalled ribosome"/>
    <property type="evidence" value="ECO:0007669"/>
    <property type="project" value="UniProtKB-UniRule"/>
</dbReference>
<dbReference type="EC" id="3.6.4.-" evidence="7"/>
<dbReference type="GO" id="GO:0140664">
    <property type="term" value="F:ATP-dependent DNA damage sensor activity"/>
    <property type="evidence" value="ECO:0007669"/>
    <property type="project" value="InterPro"/>
</dbReference>
<comment type="caution">
    <text evidence="10">The sequence shown here is derived from an EMBL/GenBank/DDBJ whole genome shotgun (WGS) entry which is preliminary data.</text>
</comment>
<dbReference type="SUPFAM" id="SSF160443">
    <property type="entry name" value="SMR domain-like"/>
    <property type="match status" value="1"/>
</dbReference>
<dbReference type="InterPro" id="IPR045076">
    <property type="entry name" value="MutS"/>
</dbReference>
<dbReference type="SUPFAM" id="SSF48334">
    <property type="entry name" value="DNA repair protein MutS, domain III"/>
    <property type="match status" value="1"/>
</dbReference>
<evidence type="ECO:0000256" key="8">
    <source>
        <dbReference type="SAM" id="Coils"/>
    </source>
</evidence>
<keyword evidence="5 7" id="KW-0694">RNA-binding</keyword>
<dbReference type="GO" id="GO:0019843">
    <property type="term" value="F:rRNA binding"/>
    <property type="evidence" value="ECO:0007669"/>
    <property type="project" value="UniProtKB-UniRule"/>
</dbReference>
<dbReference type="STRING" id="425400.LS65_00615"/>
<dbReference type="Gene3D" id="3.40.50.300">
    <property type="entry name" value="P-loop containing nucleotide triphosphate hydrolases"/>
    <property type="match status" value="1"/>
</dbReference>
<dbReference type="Gene3D" id="3.30.1370.110">
    <property type="match status" value="1"/>
</dbReference>
<evidence type="ECO:0000259" key="9">
    <source>
        <dbReference type="PROSITE" id="PS50828"/>
    </source>
</evidence>
<feature type="coiled-coil region" evidence="8">
    <location>
        <begin position="484"/>
        <end position="543"/>
    </location>
</feature>
<dbReference type="InterPro" id="IPR036187">
    <property type="entry name" value="DNA_mismatch_repair_MutS_sf"/>
</dbReference>
<dbReference type="SMART" id="SM00533">
    <property type="entry name" value="MUTSd"/>
    <property type="match status" value="1"/>
</dbReference>
<dbReference type="InterPro" id="IPR002625">
    <property type="entry name" value="Smr_dom"/>
</dbReference>
<feature type="binding site" evidence="7">
    <location>
        <begin position="315"/>
        <end position="322"/>
    </location>
    <ligand>
        <name>ATP</name>
        <dbReference type="ChEBI" id="CHEBI:30616"/>
    </ligand>
</feature>
<keyword evidence="2 7" id="KW-0547">Nucleotide-binding</keyword>
<dbReference type="InterPro" id="IPR000432">
    <property type="entry name" value="DNA_mismatch_repair_MutS_C"/>
</dbReference>
<dbReference type="AlphaFoldDB" id="A0A4V6I3H2"/>
<dbReference type="Pfam" id="PF01713">
    <property type="entry name" value="Smr"/>
    <property type="match status" value="1"/>
</dbReference>
<sequence>MPTQEYRTLISRLDLSTFLESFQSHFAREKSFIFNGDRLFYTKILQELNNTPLSAPPKIASLDMPLLHLKKSGILNLEQIFSFIQLVRYFLYLKGHILESTPHTKIWLDKISIPQSLCDMEDIFNQKGELKEGIYPEIDALKSHIKQNKIHIDEQMKKILHSNAISPYLVNHNVHYINEHECLLLKAGYTQVISGMVLERSHNGFFYLLPDSIITLKERQNTLKDSLQESLYKLCAALCVTLHKHIPFLTFLNHAFDTFDHIYARLSFAKTYNLSFIYQLNKQKNIILHEFSHPTLANPKPISLEFNAQTLMITGVNAGGKTILLKSLLSACFLTKFLIPLKINAHRSQIPYFKHIVAIISDPQNSKNDISTFAGRMLEFKEILNTEHLLLGIDEIELGTDADEAASLYKVLLEYIMVNGAHIVLTTHHKHLAALMAHNPKVQLCAAMYDIQSQKPLFSFLEGSIGKSYAFESAQRYGVPHTLIQRAKEVYGEDKERLNELIERSSELEIALSNKRTELDSLIKNYENKIQSLKEQEETQRESFLKLQHHLESTYQNATQTLKNALKAKESKDIHKAFNKAHHILQDKITPEPPKLEDSQTFKVGDRVKYKSTRGKIISIKGAMCFIELDNGVKLKEKLALLKSLGTAPTTPAPKSTITLTQTKNVGVSCDLHGMRGEEAIEKLDEFLSNALIAGYDEVLVYHGIGSGILSKLVRDYLLTHPKILSFSDAPANMGGFGAKIIKL</sequence>
<dbReference type="NCBIfam" id="TIGR01069">
    <property type="entry name" value="mutS2"/>
    <property type="match status" value="1"/>
</dbReference>
<evidence type="ECO:0000256" key="1">
    <source>
        <dbReference type="ARBA" id="ARBA00022730"/>
    </source>
</evidence>
<gene>
    <name evidence="7" type="primary">mutS2</name>
    <name evidence="7" type="synonym">rqcU</name>
    <name evidence="10" type="ORF">LS65_008335</name>
</gene>
<dbReference type="HAMAP" id="MF_00092">
    <property type="entry name" value="MutS2"/>
    <property type="match status" value="1"/>
</dbReference>
<keyword evidence="8" id="KW-0175">Coiled coil</keyword>
<comment type="similarity">
    <text evidence="7">Belongs to the DNA mismatch repair MutS family. MutS2 subfamily.</text>
</comment>
<dbReference type="PANTHER" id="PTHR11361">
    <property type="entry name" value="DNA MISMATCH REPAIR PROTEIN MUTS FAMILY MEMBER"/>
    <property type="match status" value="1"/>
</dbReference>
<dbReference type="OrthoDB" id="9808166at2"/>
<comment type="subunit">
    <text evidence="7">Homodimer. Binds to stalled ribosomes, contacting rRNA.</text>
</comment>
<dbReference type="RefSeq" id="WP_034360461.1">
    <property type="nucleotide sequence ID" value="NZ_CAJUDB010000020.1"/>
</dbReference>
<keyword evidence="6 7" id="KW-0238">DNA-binding</keyword>
<comment type="function">
    <text evidence="7">Acts as a ribosome collision sensor, splitting the ribosome into its 2 subunits. Detects stalled/collided 70S ribosomes which it binds and splits by an ATP-hydrolysis driven conformational change. Acts upstream of the ribosome quality control system (RQC), a ribosome-associated complex that mediates the extraction of incompletely synthesized nascent chains from stalled ribosomes and their subsequent degradation. Probably generates substrates for RQC.</text>
</comment>
<dbReference type="InterPro" id="IPR027417">
    <property type="entry name" value="P-loop_NTPase"/>
</dbReference>
<dbReference type="EMBL" id="JRMQ02000014">
    <property type="protein sequence ID" value="TLE00093.1"/>
    <property type="molecule type" value="Genomic_DNA"/>
</dbReference>
<dbReference type="PANTHER" id="PTHR11361:SF14">
    <property type="entry name" value="DNA MISMATCH REPAIR PROTEIN MUTS, TYPE 2"/>
    <property type="match status" value="1"/>
</dbReference>
<dbReference type="SMART" id="SM00463">
    <property type="entry name" value="SMR"/>
    <property type="match status" value="1"/>
</dbReference>
<dbReference type="PIRSF" id="PIRSF005814">
    <property type="entry name" value="MutS_YshD"/>
    <property type="match status" value="1"/>
</dbReference>
<dbReference type="GO" id="GO:0043023">
    <property type="term" value="F:ribosomal large subunit binding"/>
    <property type="evidence" value="ECO:0007669"/>
    <property type="project" value="UniProtKB-UniRule"/>
</dbReference>
<keyword evidence="3 7" id="KW-0378">Hydrolase</keyword>
<evidence type="ECO:0000256" key="3">
    <source>
        <dbReference type="ARBA" id="ARBA00022801"/>
    </source>
</evidence>
<feature type="domain" description="Smr" evidence="9">
    <location>
        <begin position="670"/>
        <end position="744"/>
    </location>
</feature>
<dbReference type="GO" id="GO:0030983">
    <property type="term" value="F:mismatched DNA binding"/>
    <property type="evidence" value="ECO:0007669"/>
    <property type="project" value="InterPro"/>
</dbReference>
<keyword evidence="1 7" id="KW-0699">rRNA-binding</keyword>
<dbReference type="InterPro" id="IPR036063">
    <property type="entry name" value="Smr_dom_sf"/>
</dbReference>
<dbReference type="Proteomes" id="UP000029707">
    <property type="component" value="Unassembled WGS sequence"/>
</dbReference>
<dbReference type="InterPro" id="IPR007696">
    <property type="entry name" value="DNA_mismatch_repair_MutS_core"/>
</dbReference>
<dbReference type="GO" id="GO:0004519">
    <property type="term" value="F:endonuclease activity"/>
    <property type="evidence" value="ECO:0007669"/>
    <property type="project" value="UniProtKB-UniRule"/>
</dbReference>
<dbReference type="SMART" id="SM00534">
    <property type="entry name" value="MUTSac"/>
    <property type="match status" value="1"/>
</dbReference>
<proteinExistence type="inferred from homology"/>
<evidence type="ECO:0000256" key="5">
    <source>
        <dbReference type="ARBA" id="ARBA00022884"/>
    </source>
</evidence>
<dbReference type="GO" id="GO:0005524">
    <property type="term" value="F:ATP binding"/>
    <property type="evidence" value="ECO:0007669"/>
    <property type="project" value="UniProtKB-UniRule"/>
</dbReference>
<evidence type="ECO:0000256" key="2">
    <source>
        <dbReference type="ARBA" id="ARBA00022741"/>
    </source>
</evidence>
<dbReference type="GO" id="GO:0045910">
    <property type="term" value="P:negative regulation of DNA recombination"/>
    <property type="evidence" value="ECO:0007669"/>
    <property type="project" value="InterPro"/>
</dbReference>
<keyword evidence="7 10" id="KW-0255">Endonuclease</keyword>
<evidence type="ECO:0000256" key="4">
    <source>
        <dbReference type="ARBA" id="ARBA00022840"/>
    </source>
</evidence>
<comment type="function">
    <text evidence="7">Endonuclease that is involved in the suppression of homologous recombination and thus may have a key role in the control of bacterial genetic diversity.</text>
</comment>
<dbReference type="EC" id="3.1.-.-" evidence="7"/>
<protein>
    <recommendedName>
        <fullName evidence="7">Endonuclease MutS2</fullName>
        <ecNumber evidence="7">3.1.-.-</ecNumber>
    </recommendedName>
    <alternativeName>
        <fullName evidence="7">Ribosome-associated protein quality control-upstream factor</fullName>
        <shortName evidence="7">RQC-upstream factor</shortName>
        <shortName evidence="7">RqcU</shortName>
        <ecNumber evidence="7">3.6.4.-</ecNumber>
    </alternativeName>
</protein>
<evidence type="ECO:0000313" key="11">
    <source>
        <dbReference type="Proteomes" id="UP000029707"/>
    </source>
</evidence>
<name>A0A4V6I3H2_9HELI</name>
<organism evidence="10 11">
    <name type="scientific">Helicobacter japonicus</name>
    <dbReference type="NCBI Taxonomy" id="425400"/>
    <lineage>
        <taxon>Bacteria</taxon>
        <taxon>Pseudomonadati</taxon>
        <taxon>Campylobacterota</taxon>
        <taxon>Epsilonproteobacteria</taxon>
        <taxon>Campylobacterales</taxon>
        <taxon>Helicobacteraceae</taxon>
        <taxon>Helicobacter</taxon>
    </lineage>
</organism>
<evidence type="ECO:0000256" key="6">
    <source>
        <dbReference type="ARBA" id="ARBA00023125"/>
    </source>
</evidence>
<dbReference type="GO" id="GO:0006298">
    <property type="term" value="P:mismatch repair"/>
    <property type="evidence" value="ECO:0007669"/>
    <property type="project" value="InterPro"/>
</dbReference>
<reference evidence="10 11" key="1">
    <citation type="journal article" date="2014" name="Genome Announc.">
        <title>Draft genome sequences of eight enterohepatic helicobacter species isolated from both laboratory and wild rodents.</title>
        <authorList>
            <person name="Sheh A."/>
            <person name="Shen Z."/>
            <person name="Fox J.G."/>
        </authorList>
    </citation>
    <scope>NUCLEOTIDE SEQUENCE [LARGE SCALE GENOMIC DNA]</scope>
    <source>
        <strain evidence="10 11">MIT 01-6451</strain>
    </source>
</reference>
<accession>A0A4V6I3H2</accession>
<keyword evidence="4 7" id="KW-0067">ATP-binding</keyword>
<dbReference type="GO" id="GO:0016887">
    <property type="term" value="F:ATP hydrolysis activity"/>
    <property type="evidence" value="ECO:0007669"/>
    <property type="project" value="InterPro"/>
</dbReference>
<keyword evidence="11" id="KW-1185">Reference proteome</keyword>
<dbReference type="SUPFAM" id="SSF52540">
    <property type="entry name" value="P-loop containing nucleoside triphosphate hydrolases"/>
    <property type="match status" value="1"/>
</dbReference>
<dbReference type="PROSITE" id="PS50828">
    <property type="entry name" value="SMR"/>
    <property type="match status" value="1"/>
</dbReference>
<dbReference type="InterPro" id="IPR005747">
    <property type="entry name" value="MutS2"/>
</dbReference>
<keyword evidence="7" id="KW-0540">Nuclease</keyword>
<dbReference type="Pfam" id="PF00488">
    <property type="entry name" value="MutS_V"/>
    <property type="match status" value="1"/>
</dbReference>